<dbReference type="Proteomes" id="UP001319080">
    <property type="component" value="Unassembled WGS sequence"/>
</dbReference>
<gene>
    <name evidence="2" type="ORF">KK062_13495</name>
</gene>
<name>A0AAP2DXN6_9BACT</name>
<accession>A0AAP2DXN6</accession>
<proteinExistence type="predicted"/>
<evidence type="ECO:0000256" key="1">
    <source>
        <dbReference type="SAM" id="MobiDB-lite"/>
    </source>
</evidence>
<dbReference type="AlphaFoldDB" id="A0AAP2DXN6"/>
<keyword evidence="3" id="KW-1185">Reference proteome</keyword>
<sequence length="70" mass="8114">MLEDLQLPPSLKPFRNLTGTGENDPHMDPKERQLQYLDNAELFEILNAEYRAYKVFHESVVGRVQSSLHS</sequence>
<protein>
    <submittedName>
        <fullName evidence="2">Uncharacterized protein</fullName>
    </submittedName>
</protein>
<feature type="region of interest" description="Disordered" evidence="1">
    <location>
        <begin position="1"/>
        <end position="29"/>
    </location>
</feature>
<dbReference type="EMBL" id="JAHESE010000011">
    <property type="protein sequence ID" value="MBT1709251.1"/>
    <property type="molecule type" value="Genomic_DNA"/>
</dbReference>
<dbReference type="RefSeq" id="WP_254084832.1">
    <property type="nucleotide sequence ID" value="NZ_JAHESE010000011.1"/>
</dbReference>
<comment type="caution">
    <text evidence="2">The sequence shown here is derived from an EMBL/GenBank/DDBJ whole genome shotgun (WGS) entry which is preliminary data.</text>
</comment>
<evidence type="ECO:0000313" key="3">
    <source>
        <dbReference type="Proteomes" id="UP001319080"/>
    </source>
</evidence>
<evidence type="ECO:0000313" key="2">
    <source>
        <dbReference type="EMBL" id="MBT1709251.1"/>
    </source>
</evidence>
<organism evidence="2 3">
    <name type="scientific">Dawidia cretensis</name>
    <dbReference type="NCBI Taxonomy" id="2782350"/>
    <lineage>
        <taxon>Bacteria</taxon>
        <taxon>Pseudomonadati</taxon>
        <taxon>Bacteroidota</taxon>
        <taxon>Cytophagia</taxon>
        <taxon>Cytophagales</taxon>
        <taxon>Chryseotaleaceae</taxon>
        <taxon>Dawidia</taxon>
    </lineage>
</organism>
<reference evidence="2 3" key="1">
    <citation type="submission" date="2021-05" db="EMBL/GenBank/DDBJ databases">
        <title>A Polyphasic approach of four new species of the genus Ohtaekwangia: Ohtaekwangia histidinii sp. nov., Ohtaekwangia cretensis sp. nov., Ohtaekwangia indiensis sp. nov., Ohtaekwangia reichenbachii sp. nov. from diverse environment.</title>
        <authorList>
            <person name="Octaviana S."/>
        </authorList>
    </citation>
    <scope>NUCLEOTIDE SEQUENCE [LARGE SCALE GENOMIC DNA]</scope>
    <source>
        <strain evidence="2 3">PWU5</strain>
    </source>
</reference>